<sequence length="189" mass="21579">MAIPNRKGKYSYADYLTWGEGERVELIGGEVFDMSPSPSRRHQKILGELFTAFSVFLRDKECEVFFAPFDVRLYTENKQDDEIDHVVQPDLSVVCDPNKLDDKGCIGAPDIIIEVLSPSSVKMDRWTKYQLYEKAGVKAYWVVDPVQGSVEIHHLADERYEFQGVYTEEDTVDVSVLTGMELVLSQIFV</sequence>
<dbReference type="Gene3D" id="3.90.1570.10">
    <property type="entry name" value="tt1808, chain A"/>
    <property type="match status" value="1"/>
</dbReference>
<dbReference type="OrthoDB" id="9808428at2"/>
<keyword evidence="2" id="KW-0255">Endonuclease</keyword>
<gene>
    <name evidence="2" type="ORF">E4U82_15135</name>
</gene>
<keyword evidence="2" id="KW-0378">Hydrolase</keyword>
<accession>A0A4Y9A9G2</accession>
<evidence type="ECO:0000313" key="2">
    <source>
        <dbReference type="EMBL" id="TFJ91932.1"/>
    </source>
</evidence>
<proteinExistence type="predicted"/>
<dbReference type="InterPro" id="IPR012296">
    <property type="entry name" value="Nuclease_put_TT1808"/>
</dbReference>
<dbReference type="InterPro" id="IPR011335">
    <property type="entry name" value="Restrct_endonuc-II-like"/>
</dbReference>
<dbReference type="Proteomes" id="UP000298484">
    <property type="component" value="Unassembled WGS sequence"/>
</dbReference>
<dbReference type="Pfam" id="PF05685">
    <property type="entry name" value="Uma2"/>
    <property type="match status" value="1"/>
</dbReference>
<feature type="domain" description="Putative restriction endonuclease" evidence="1">
    <location>
        <begin position="14"/>
        <end position="182"/>
    </location>
</feature>
<comment type="caution">
    <text evidence="2">The sequence shown here is derived from an EMBL/GenBank/DDBJ whole genome shotgun (WGS) entry which is preliminary data.</text>
</comment>
<dbReference type="EMBL" id="SRHY01000035">
    <property type="protein sequence ID" value="TFJ91932.1"/>
    <property type="molecule type" value="Genomic_DNA"/>
</dbReference>
<dbReference type="InterPro" id="IPR008538">
    <property type="entry name" value="Uma2"/>
</dbReference>
<dbReference type="AlphaFoldDB" id="A0A4Y9A9G2"/>
<dbReference type="SUPFAM" id="SSF52980">
    <property type="entry name" value="Restriction endonuclease-like"/>
    <property type="match status" value="1"/>
</dbReference>
<reference evidence="2 3" key="1">
    <citation type="submission" date="2019-03" db="EMBL/GenBank/DDBJ databases">
        <title>Genome sequence of Lentibacillus salicampi ATCC BAA-719.</title>
        <authorList>
            <person name="Maclea K.S."/>
            <person name="Simoes Junior M."/>
        </authorList>
    </citation>
    <scope>NUCLEOTIDE SEQUENCE [LARGE SCALE GENOMIC DNA]</scope>
    <source>
        <strain evidence="2 3">ATCC BAA-719</strain>
    </source>
</reference>
<dbReference type="PANTHER" id="PTHR36558">
    <property type="entry name" value="GLR1098 PROTEIN"/>
    <property type="match status" value="1"/>
</dbReference>
<dbReference type="PANTHER" id="PTHR36558:SF1">
    <property type="entry name" value="RESTRICTION ENDONUCLEASE DOMAIN-CONTAINING PROTEIN-RELATED"/>
    <property type="match status" value="1"/>
</dbReference>
<keyword evidence="2" id="KW-0540">Nuclease</keyword>
<protein>
    <submittedName>
        <fullName evidence="2">Uma2 family endonuclease</fullName>
    </submittedName>
</protein>
<evidence type="ECO:0000313" key="3">
    <source>
        <dbReference type="Proteomes" id="UP000298484"/>
    </source>
</evidence>
<dbReference type="CDD" id="cd06260">
    <property type="entry name" value="DUF820-like"/>
    <property type="match status" value="1"/>
</dbReference>
<dbReference type="GO" id="GO:0004519">
    <property type="term" value="F:endonuclease activity"/>
    <property type="evidence" value="ECO:0007669"/>
    <property type="project" value="UniProtKB-KW"/>
</dbReference>
<keyword evidence="3" id="KW-1185">Reference proteome</keyword>
<name>A0A4Y9A9G2_9BACI</name>
<organism evidence="2 3">
    <name type="scientific">Lentibacillus salicampi</name>
    <dbReference type="NCBI Taxonomy" id="175306"/>
    <lineage>
        <taxon>Bacteria</taxon>
        <taxon>Bacillati</taxon>
        <taxon>Bacillota</taxon>
        <taxon>Bacilli</taxon>
        <taxon>Bacillales</taxon>
        <taxon>Bacillaceae</taxon>
        <taxon>Lentibacillus</taxon>
    </lineage>
</organism>
<evidence type="ECO:0000259" key="1">
    <source>
        <dbReference type="Pfam" id="PF05685"/>
    </source>
</evidence>